<reference evidence="2 3" key="1">
    <citation type="journal article" date="2018" name="Evol. Lett.">
        <title>Horizontal gene cluster transfer increased hallucinogenic mushroom diversity.</title>
        <authorList>
            <person name="Reynolds H.T."/>
            <person name="Vijayakumar V."/>
            <person name="Gluck-Thaler E."/>
            <person name="Korotkin H.B."/>
            <person name="Matheny P.B."/>
            <person name="Slot J.C."/>
        </authorList>
    </citation>
    <scope>NUCLEOTIDE SEQUENCE [LARGE SCALE GENOMIC DNA]</scope>
    <source>
        <strain evidence="2 3">SRW20</strain>
    </source>
</reference>
<evidence type="ECO:0000313" key="3">
    <source>
        <dbReference type="Proteomes" id="UP000284706"/>
    </source>
</evidence>
<dbReference type="Proteomes" id="UP000284706">
    <property type="component" value="Unassembled WGS sequence"/>
</dbReference>
<organism evidence="2 3">
    <name type="scientific">Gymnopilus dilepis</name>
    <dbReference type="NCBI Taxonomy" id="231916"/>
    <lineage>
        <taxon>Eukaryota</taxon>
        <taxon>Fungi</taxon>
        <taxon>Dikarya</taxon>
        <taxon>Basidiomycota</taxon>
        <taxon>Agaricomycotina</taxon>
        <taxon>Agaricomycetes</taxon>
        <taxon>Agaricomycetidae</taxon>
        <taxon>Agaricales</taxon>
        <taxon>Agaricineae</taxon>
        <taxon>Hymenogastraceae</taxon>
        <taxon>Gymnopilus</taxon>
    </lineage>
</organism>
<feature type="region of interest" description="Disordered" evidence="1">
    <location>
        <begin position="1"/>
        <end position="102"/>
    </location>
</feature>
<keyword evidence="3" id="KW-1185">Reference proteome</keyword>
<gene>
    <name evidence="2" type="ORF">CVT26_004140</name>
</gene>
<evidence type="ECO:0000313" key="2">
    <source>
        <dbReference type="EMBL" id="PPQ85213.1"/>
    </source>
</evidence>
<evidence type="ECO:0000256" key="1">
    <source>
        <dbReference type="SAM" id="MobiDB-lite"/>
    </source>
</evidence>
<comment type="caution">
    <text evidence="2">The sequence shown here is derived from an EMBL/GenBank/DDBJ whole genome shotgun (WGS) entry which is preliminary data.</text>
</comment>
<feature type="compositionally biased region" description="Basic and acidic residues" evidence="1">
    <location>
        <begin position="1"/>
        <end position="11"/>
    </location>
</feature>
<feature type="compositionally biased region" description="Polar residues" evidence="1">
    <location>
        <begin position="90"/>
        <end position="102"/>
    </location>
</feature>
<protein>
    <submittedName>
        <fullName evidence="2">Uncharacterized protein</fullName>
    </submittedName>
</protein>
<proteinExistence type="predicted"/>
<accession>A0A409X374</accession>
<dbReference type="EMBL" id="NHYE01004332">
    <property type="protein sequence ID" value="PPQ85213.1"/>
    <property type="molecule type" value="Genomic_DNA"/>
</dbReference>
<dbReference type="InParanoid" id="A0A409X374"/>
<dbReference type="AlphaFoldDB" id="A0A409X374"/>
<sequence>MATDSHAEQPRKPRGRPRREATIESLVAEEPTVAKAVPRKRGRKNDMSANEDEIEQEKKLTSRPVQQTTIPHNGRRPRRPQQFHPAKNYQIAQGVTSNLSLR</sequence>
<name>A0A409X374_9AGAR</name>